<dbReference type="NCBIfam" id="NF040570">
    <property type="entry name" value="guided_TnpB"/>
    <property type="match status" value="1"/>
</dbReference>
<evidence type="ECO:0000256" key="6">
    <source>
        <dbReference type="ARBA" id="ARBA00023172"/>
    </source>
</evidence>
<dbReference type="OrthoDB" id="6230307at2"/>
<feature type="domain" description="Transposase putative helix-turn-helix" evidence="10">
    <location>
        <begin position="3"/>
        <end position="36"/>
    </location>
</feature>
<keyword evidence="2" id="KW-0815">Transposition</keyword>
<reference evidence="11 12" key="1">
    <citation type="submission" date="2017-06" db="EMBL/GenBank/DDBJ databases">
        <authorList>
            <person name="Kim H.J."/>
            <person name="Triplett B.A."/>
        </authorList>
    </citation>
    <scope>NUCLEOTIDE SEQUENCE [LARGE SCALE GENOMIC DNA]</scope>
    <source>
        <strain evidence="11">FRACA_ARgP5</strain>
    </source>
</reference>
<evidence type="ECO:0000313" key="11">
    <source>
        <dbReference type="EMBL" id="SNQ48361.1"/>
    </source>
</evidence>
<gene>
    <name evidence="11" type="ORF">FRACA_2400008</name>
</gene>
<evidence type="ECO:0000256" key="4">
    <source>
        <dbReference type="ARBA" id="ARBA00022833"/>
    </source>
</evidence>
<name>A0A2I2KRR2_9ACTN</name>
<proteinExistence type="inferred from homology"/>
<keyword evidence="6" id="KW-0233">DNA recombination</keyword>
<comment type="similarity">
    <text evidence="1">In the C-terminal section; belongs to the transposase 35 family.</text>
</comment>
<keyword evidence="3" id="KW-0479">Metal-binding</keyword>
<protein>
    <submittedName>
        <fullName evidence="11">Transposase</fullName>
    </submittedName>
</protein>
<dbReference type="Pfam" id="PF01385">
    <property type="entry name" value="OrfB_IS605"/>
    <property type="match status" value="1"/>
</dbReference>
<feature type="region of interest" description="Disordered" evidence="7">
    <location>
        <begin position="376"/>
        <end position="395"/>
    </location>
</feature>
<feature type="domain" description="Probable transposase IS891/IS1136/IS1341" evidence="8">
    <location>
        <begin position="167"/>
        <end position="273"/>
    </location>
</feature>
<accession>A0A2I2KRR2</accession>
<evidence type="ECO:0000259" key="9">
    <source>
        <dbReference type="Pfam" id="PF07282"/>
    </source>
</evidence>
<keyword evidence="4" id="KW-0862">Zinc</keyword>
<dbReference type="Proteomes" id="UP000234331">
    <property type="component" value="Unassembled WGS sequence"/>
</dbReference>
<dbReference type="InterPro" id="IPR010095">
    <property type="entry name" value="Cas12f1-like_TNB"/>
</dbReference>
<dbReference type="GO" id="GO:0046872">
    <property type="term" value="F:metal ion binding"/>
    <property type="evidence" value="ECO:0007669"/>
    <property type="project" value="UniProtKB-KW"/>
</dbReference>
<dbReference type="GO" id="GO:0032196">
    <property type="term" value="P:transposition"/>
    <property type="evidence" value="ECO:0007669"/>
    <property type="project" value="UniProtKB-KW"/>
</dbReference>
<evidence type="ECO:0000313" key="12">
    <source>
        <dbReference type="Proteomes" id="UP000234331"/>
    </source>
</evidence>
<organism evidence="11 12">
    <name type="scientific">Frankia canadensis</name>
    <dbReference type="NCBI Taxonomy" id="1836972"/>
    <lineage>
        <taxon>Bacteria</taxon>
        <taxon>Bacillati</taxon>
        <taxon>Actinomycetota</taxon>
        <taxon>Actinomycetes</taxon>
        <taxon>Frankiales</taxon>
        <taxon>Frankiaceae</taxon>
        <taxon>Frankia</taxon>
    </lineage>
</organism>
<evidence type="ECO:0000259" key="10">
    <source>
        <dbReference type="Pfam" id="PF12323"/>
    </source>
</evidence>
<feature type="domain" description="Cas12f1-like TNB" evidence="9">
    <location>
        <begin position="300"/>
        <end position="363"/>
    </location>
</feature>
<keyword evidence="12" id="KW-1185">Reference proteome</keyword>
<evidence type="ECO:0000256" key="7">
    <source>
        <dbReference type="SAM" id="MobiDB-lite"/>
    </source>
</evidence>
<dbReference type="GO" id="GO:0003677">
    <property type="term" value="F:DNA binding"/>
    <property type="evidence" value="ECO:0007669"/>
    <property type="project" value="UniProtKB-KW"/>
</dbReference>
<evidence type="ECO:0000256" key="5">
    <source>
        <dbReference type="ARBA" id="ARBA00023125"/>
    </source>
</evidence>
<sequence length="395" mass="44013">MSRYRLYPAVEQIAGLAEHCGHACFVWNLAVEQQGWWSPYRGKAPNHLERCRQLTEVRAEFDWLRAGSQTVQQQALRDFDQALRNFFGGSHRKPGFRKRGQSEGFQIVGRMAKVEKLSRKWSRCWVPKVGWVKFRLSRPVPDFKSYRITRDRAGRWHVAFAVAPNPVEAPGTGEIVGMDRGVKISAALSTGELLRCPGLRPAEAARLRRLQRRLARARRGSNRRGRVKAQIALLRAREADRRKDWAEKTSTDLARRYDLIRVEDLNIRGMTRSARGTVEAPGRNVRQKAGLNRGILANGWGLLVQRLEQKASGRVEKIPAAFTSQRCSACGHVAPGNRESQAVFRCAACGHTANADVNAACNIAAGRAVTARGGAGLPVPANREPQHRAPPMVGV</sequence>
<dbReference type="Pfam" id="PF07282">
    <property type="entry name" value="Cas12f1-like_TNB"/>
    <property type="match status" value="1"/>
</dbReference>
<dbReference type="InterPro" id="IPR021027">
    <property type="entry name" value="Transposase_put_HTH"/>
</dbReference>
<dbReference type="EMBL" id="FZMO01000158">
    <property type="protein sequence ID" value="SNQ48361.1"/>
    <property type="molecule type" value="Genomic_DNA"/>
</dbReference>
<evidence type="ECO:0000256" key="1">
    <source>
        <dbReference type="ARBA" id="ARBA00008761"/>
    </source>
</evidence>
<dbReference type="GO" id="GO:0006310">
    <property type="term" value="P:DNA recombination"/>
    <property type="evidence" value="ECO:0007669"/>
    <property type="project" value="UniProtKB-KW"/>
</dbReference>
<evidence type="ECO:0000256" key="2">
    <source>
        <dbReference type="ARBA" id="ARBA00022578"/>
    </source>
</evidence>
<keyword evidence="5" id="KW-0238">DNA-binding</keyword>
<dbReference type="RefSeq" id="WP_101832051.1">
    <property type="nucleotide sequence ID" value="NZ_FZMO01000158.1"/>
</dbReference>
<dbReference type="AlphaFoldDB" id="A0A2I2KRR2"/>
<evidence type="ECO:0000256" key="3">
    <source>
        <dbReference type="ARBA" id="ARBA00022723"/>
    </source>
</evidence>
<dbReference type="InterPro" id="IPR001959">
    <property type="entry name" value="Transposase"/>
</dbReference>
<evidence type="ECO:0000259" key="8">
    <source>
        <dbReference type="Pfam" id="PF01385"/>
    </source>
</evidence>
<dbReference type="Pfam" id="PF12323">
    <property type="entry name" value="HTH_OrfB_IS605"/>
    <property type="match status" value="1"/>
</dbReference>